<dbReference type="GO" id="GO:0009252">
    <property type="term" value="P:peptidoglycan biosynthetic process"/>
    <property type="evidence" value="ECO:0007669"/>
    <property type="project" value="UniProtKB-UniRule"/>
</dbReference>
<evidence type="ECO:0000256" key="2">
    <source>
        <dbReference type="ARBA" id="ARBA00022618"/>
    </source>
</evidence>
<dbReference type="GO" id="GO:0071555">
    <property type="term" value="P:cell wall organization"/>
    <property type="evidence" value="ECO:0007669"/>
    <property type="project" value="UniProtKB-KW"/>
</dbReference>
<feature type="domain" description="Glycosyl transferase family 28 C-terminal" evidence="13">
    <location>
        <begin position="192"/>
        <end position="233"/>
    </location>
</feature>
<keyword evidence="5 10" id="KW-0133">Cell shape</keyword>
<dbReference type="EC" id="2.4.1.227" evidence="10"/>
<feature type="binding site" evidence="10">
    <location>
        <begin position="14"/>
        <end position="16"/>
    </location>
    <ligand>
        <name>UDP-N-acetyl-alpha-D-glucosamine</name>
        <dbReference type="ChEBI" id="CHEBI:57705"/>
    </ligand>
</feature>
<comment type="subcellular location">
    <subcellularLocation>
        <location evidence="10">Cell membrane</location>
        <topology evidence="10">Peripheral membrane protein</topology>
        <orientation evidence="10">Cytoplasmic side</orientation>
    </subcellularLocation>
</comment>
<keyword evidence="8 10" id="KW-0131">Cell cycle</keyword>
<proteinExistence type="inferred from homology"/>
<evidence type="ECO:0000256" key="11">
    <source>
        <dbReference type="SAM" id="MobiDB-lite"/>
    </source>
</evidence>
<dbReference type="GO" id="GO:0008360">
    <property type="term" value="P:regulation of cell shape"/>
    <property type="evidence" value="ECO:0007669"/>
    <property type="project" value="UniProtKB-KW"/>
</dbReference>
<comment type="caution">
    <text evidence="10">Lacks conserved residue(s) required for the propagation of feature annotation.</text>
</comment>
<evidence type="ECO:0000256" key="6">
    <source>
        <dbReference type="ARBA" id="ARBA00022984"/>
    </source>
</evidence>
<comment type="catalytic activity">
    <reaction evidence="10">
        <text>di-trans,octa-cis-undecaprenyl diphospho-N-acetyl-alpha-D-muramoyl-L-alanyl-D-glutamyl-meso-2,6-diaminopimeloyl-D-alanyl-D-alanine + UDP-N-acetyl-alpha-D-glucosamine = di-trans,octa-cis-undecaprenyl diphospho-[N-acetyl-alpha-D-glucosaminyl-(1-&gt;4)]-N-acetyl-alpha-D-muramoyl-L-alanyl-D-glutamyl-meso-2,6-diaminopimeloyl-D-alanyl-D-alanine + UDP + H(+)</text>
        <dbReference type="Rhea" id="RHEA:31227"/>
        <dbReference type="ChEBI" id="CHEBI:15378"/>
        <dbReference type="ChEBI" id="CHEBI:57705"/>
        <dbReference type="ChEBI" id="CHEBI:58223"/>
        <dbReference type="ChEBI" id="CHEBI:61387"/>
        <dbReference type="ChEBI" id="CHEBI:61388"/>
        <dbReference type="EC" id="2.4.1.227"/>
    </reaction>
</comment>
<comment type="function">
    <text evidence="10">Cell wall formation. Catalyzes the transfer of a GlcNAc subunit on undecaprenyl-pyrophosphoryl-MurNAc-pentapeptide (lipid intermediate I) to form undecaprenyl-pyrophosphoryl-MurNAc-(pentapeptide)GlcNAc (lipid intermediate II).</text>
</comment>
<protein>
    <recommendedName>
        <fullName evidence="10">UDP-N-acetylglucosamine--N-acetylmuramyl-(pentapeptide) pyrophosphoryl-undecaprenol N-acetylglucosamine transferase</fullName>
        <ecNumber evidence="10">2.4.1.227</ecNumber>
    </recommendedName>
    <alternativeName>
        <fullName evidence="10">Undecaprenyl-PP-MurNAc-pentapeptide-UDPGlcNAc GlcNAc transferase</fullName>
    </alternativeName>
</protein>
<evidence type="ECO:0000259" key="13">
    <source>
        <dbReference type="Pfam" id="PF04101"/>
    </source>
</evidence>
<name>A0A537JYD3_9BACT</name>
<dbReference type="GO" id="GO:0005975">
    <property type="term" value="P:carbohydrate metabolic process"/>
    <property type="evidence" value="ECO:0007669"/>
    <property type="project" value="InterPro"/>
</dbReference>
<dbReference type="CDD" id="cd03785">
    <property type="entry name" value="GT28_MurG"/>
    <property type="match status" value="1"/>
</dbReference>
<gene>
    <name evidence="10 14" type="primary">murG</name>
    <name evidence="14" type="ORF">E6H00_13305</name>
</gene>
<sequence>MGALMNILLTGGGTGGHVYPAIALAEAFRRHDPGTRLLFVGSRAGMEARLAPAADIPFVGLAVRPPRSLGPARVVLSAAGLGLSLGQAAAVLARFRPDVVVATGGMAAVAPVVVGAAFNTPVLVLEGNAIPGRTNRLLARFARAVAVSSEAAAARLPAGRAEVTGLPIRREVVSGTREEGIRIFGLAPNRRTVLVIGGSQGAARLNRAVEEAVVGLAGRRDLQVLHQVGRGWDGARPRGARTDAFASGPEVPARAEGAAPDRSDPRGSGGLGYVRVPYIERVGAAYACADLVVSRCGANALAEITACGLPSILVPYPHAADDHQAHNAAPLVAAGAARLVRDAALTGATLTREIEALFESPGRLQAMAAAARSQGRPDAADRVVALVARLAHAAPEGVRG</sequence>
<dbReference type="InterPro" id="IPR006009">
    <property type="entry name" value="GlcNAc_MurG"/>
</dbReference>
<evidence type="ECO:0000256" key="4">
    <source>
        <dbReference type="ARBA" id="ARBA00022679"/>
    </source>
</evidence>
<keyword evidence="4 10" id="KW-0808">Transferase</keyword>
<evidence type="ECO:0000256" key="8">
    <source>
        <dbReference type="ARBA" id="ARBA00023306"/>
    </source>
</evidence>
<dbReference type="UniPathway" id="UPA00219"/>
<evidence type="ECO:0000259" key="12">
    <source>
        <dbReference type="Pfam" id="PF03033"/>
    </source>
</evidence>
<keyword evidence="7 10" id="KW-0472">Membrane</keyword>
<feature type="binding site" evidence="10">
    <location>
        <position position="199"/>
    </location>
    <ligand>
        <name>UDP-N-acetyl-alpha-D-glucosamine</name>
        <dbReference type="ChEBI" id="CHEBI:57705"/>
    </ligand>
</feature>
<keyword evidence="9 10" id="KW-0961">Cell wall biogenesis/degradation</keyword>
<dbReference type="GO" id="GO:0051991">
    <property type="term" value="F:UDP-N-acetyl-D-glucosamine:N-acetylmuramoyl-L-alanyl-D-glutamyl-meso-2,6-diaminopimelyl-D-alanyl-D-alanine-diphosphoundecaprenol 4-beta-N-acetylglucosaminlytransferase activity"/>
    <property type="evidence" value="ECO:0007669"/>
    <property type="project" value="RHEA"/>
</dbReference>
<evidence type="ECO:0000256" key="9">
    <source>
        <dbReference type="ARBA" id="ARBA00023316"/>
    </source>
</evidence>
<keyword evidence="6 10" id="KW-0573">Peptidoglycan synthesis</keyword>
<evidence type="ECO:0000313" key="15">
    <source>
        <dbReference type="Proteomes" id="UP000318509"/>
    </source>
</evidence>
<comment type="similarity">
    <text evidence="10">Belongs to the glycosyltransferase 28 family. MurG subfamily.</text>
</comment>
<dbReference type="AlphaFoldDB" id="A0A537JYD3"/>
<dbReference type="Proteomes" id="UP000318509">
    <property type="component" value="Unassembled WGS sequence"/>
</dbReference>
<organism evidence="14 15">
    <name type="scientific">Candidatus Segetimicrobium genomatis</name>
    <dbReference type="NCBI Taxonomy" id="2569760"/>
    <lineage>
        <taxon>Bacteria</taxon>
        <taxon>Bacillati</taxon>
        <taxon>Candidatus Sysuimicrobiota</taxon>
        <taxon>Candidatus Sysuimicrobiia</taxon>
        <taxon>Candidatus Sysuimicrobiales</taxon>
        <taxon>Candidatus Segetimicrobiaceae</taxon>
        <taxon>Candidatus Segetimicrobium</taxon>
    </lineage>
</organism>
<feature type="binding site" evidence="10">
    <location>
        <position position="169"/>
    </location>
    <ligand>
        <name>UDP-N-acetyl-alpha-D-glucosamine</name>
        <dbReference type="ChEBI" id="CHEBI:57705"/>
    </ligand>
</feature>
<comment type="caution">
    <text evidence="14">The sequence shown here is derived from an EMBL/GenBank/DDBJ whole genome shotgun (WGS) entry which is preliminary data.</text>
</comment>
<evidence type="ECO:0000256" key="1">
    <source>
        <dbReference type="ARBA" id="ARBA00022475"/>
    </source>
</evidence>
<feature type="domain" description="Glycosyltransferase family 28 N-terminal" evidence="12">
    <location>
        <begin position="7"/>
        <end position="146"/>
    </location>
</feature>
<evidence type="ECO:0000256" key="5">
    <source>
        <dbReference type="ARBA" id="ARBA00022960"/>
    </source>
</evidence>
<evidence type="ECO:0000256" key="10">
    <source>
        <dbReference type="HAMAP-Rule" id="MF_00033"/>
    </source>
</evidence>
<dbReference type="Pfam" id="PF04101">
    <property type="entry name" value="Glyco_tran_28_C"/>
    <property type="match status" value="2"/>
</dbReference>
<dbReference type="Pfam" id="PF03033">
    <property type="entry name" value="Glyco_transf_28"/>
    <property type="match status" value="1"/>
</dbReference>
<dbReference type="SUPFAM" id="SSF53756">
    <property type="entry name" value="UDP-Glycosyltransferase/glycogen phosphorylase"/>
    <property type="match status" value="1"/>
</dbReference>
<feature type="binding site" evidence="10">
    <location>
        <position position="128"/>
    </location>
    <ligand>
        <name>UDP-N-acetyl-alpha-D-glucosamine</name>
        <dbReference type="ChEBI" id="CHEBI:57705"/>
    </ligand>
</feature>
<dbReference type="HAMAP" id="MF_00033">
    <property type="entry name" value="MurG"/>
    <property type="match status" value="1"/>
</dbReference>
<keyword evidence="1 10" id="KW-1003">Cell membrane</keyword>
<comment type="pathway">
    <text evidence="10">Cell wall biogenesis; peptidoglycan biosynthesis.</text>
</comment>
<dbReference type="PANTHER" id="PTHR21015:SF22">
    <property type="entry name" value="GLYCOSYLTRANSFERASE"/>
    <property type="match status" value="1"/>
</dbReference>
<keyword evidence="3 10" id="KW-0328">Glycosyltransferase</keyword>
<dbReference type="InterPro" id="IPR004276">
    <property type="entry name" value="GlycoTrans_28_N"/>
</dbReference>
<dbReference type="NCBIfam" id="TIGR01133">
    <property type="entry name" value="murG"/>
    <property type="match status" value="1"/>
</dbReference>
<dbReference type="PANTHER" id="PTHR21015">
    <property type="entry name" value="UDP-N-ACETYLGLUCOSAMINE--N-ACETYLMURAMYL-(PENTAPEPTIDE) PYROPHOSPHORYL-UNDECAPRENOL N-ACETYLGLUCOSAMINE TRANSFERASE 1"/>
    <property type="match status" value="1"/>
</dbReference>
<dbReference type="Gene3D" id="3.40.50.2000">
    <property type="entry name" value="Glycogen Phosphorylase B"/>
    <property type="match status" value="2"/>
</dbReference>
<feature type="region of interest" description="Disordered" evidence="11">
    <location>
        <begin position="236"/>
        <end position="268"/>
    </location>
</feature>
<feature type="domain" description="Glycosyl transferase family 28 C-terminal" evidence="13">
    <location>
        <begin position="271"/>
        <end position="383"/>
    </location>
</feature>
<evidence type="ECO:0000313" key="14">
    <source>
        <dbReference type="EMBL" id="TMI88216.1"/>
    </source>
</evidence>
<evidence type="ECO:0000256" key="3">
    <source>
        <dbReference type="ARBA" id="ARBA00022676"/>
    </source>
</evidence>
<keyword evidence="2 10" id="KW-0132">Cell division</keyword>
<feature type="binding site" evidence="10">
    <location>
        <position position="279"/>
    </location>
    <ligand>
        <name>UDP-N-acetyl-alpha-D-glucosamine</name>
        <dbReference type="ChEBI" id="CHEBI:57705"/>
    </ligand>
</feature>
<evidence type="ECO:0000256" key="7">
    <source>
        <dbReference type="ARBA" id="ARBA00023136"/>
    </source>
</evidence>
<accession>A0A537JYD3</accession>
<dbReference type="GO" id="GO:0051301">
    <property type="term" value="P:cell division"/>
    <property type="evidence" value="ECO:0007669"/>
    <property type="project" value="UniProtKB-KW"/>
</dbReference>
<feature type="binding site" evidence="10">
    <location>
        <position position="324"/>
    </location>
    <ligand>
        <name>UDP-N-acetyl-alpha-D-glucosamine</name>
        <dbReference type="ChEBI" id="CHEBI:57705"/>
    </ligand>
</feature>
<dbReference type="GO" id="GO:0050511">
    <property type="term" value="F:undecaprenyldiphospho-muramoylpentapeptide beta-N-acetylglucosaminyltransferase activity"/>
    <property type="evidence" value="ECO:0007669"/>
    <property type="project" value="UniProtKB-UniRule"/>
</dbReference>
<reference evidence="14 15" key="1">
    <citation type="journal article" date="2019" name="Nat. Microbiol.">
        <title>Mediterranean grassland soil C-N compound turnover is dependent on rainfall and depth, and is mediated by genomically divergent microorganisms.</title>
        <authorList>
            <person name="Diamond S."/>
            <person name="Andeer P.F."/>
            <person name="Li Z."/>
            <person name="Crits-Christoph A."/>
            <person name="Burstein D."/>
            <person name="Anantharaman K."/>
            <person name="Lane K.R."/>
            <person name="Thomas B.C."/>
            <person name="Pan C."/>
            <person name="Northen T.R."/>
            <person name="Banfield J.F."/>
        </authorList>
    </citation>
    <scope>NUCLEOTIDE SEQUENCE [LARGE SCALE GENOMIC DNA]</scope>
    <source>
        <strain evidence="14">NP_3</strain>
    </source>
</reference>
<dbReference type="InterPro" id="IPR007235">
    <property type="entry name" value="Glyco_trans_28_C"/>
</dbReference>
<dbReference type="EMBL" id="VBAK01000143">
    <property type="protein sequence ID" value="TMI88216.1"/>
    <property type="molecule type" value="Genomic_DNA"/>
</dbReference>
<dbReference type="GO" id="GO:0005886">
    <property type="term" value="C:plasma membrane"/>
    <property type="evidence" value="ECO:0007669"/>
    <property type="project" value="UniProtKB-SubCell"/>
</dbReference>